<evidence type="ECO:0000256" key="3">
    <source>
        <dbReference type="ARBA" id="ARBA00011245"/>
    </source>
</evidence>
<evidence type="ECO:0000256" key="2">
    <source>
        <dbReference type="ARBA" id="ARBA00007615"/>
    </source>
</evidence>
<proteinExistence type="inferred from homology"/>
<reference evidence="9" key="1">
    <citation type="submission" date="2018-05" db="EMBL/GenBank/DDBJ databases">
        <authorList>
            <person name="Lanie J.A."/>
            <person name="Ng W.-L."/>
            <person name="Kazmierczak K.M."/>
            <person name="Andrzejewski T.M."/>
            <person name="Davidsen T.M."/>
            <person name="Wayne K.J."/>
            <person name="Tettelin H."/>
            <person name="Glass J.I."/>
            <person name="Rusch D."/>
            <person name="Podicherti R."/>
            <person name="Tsui H.-C.T."/>
            <person name="Winkler M.E."/>
        </authorList>
    </citation>
    <scope>NUCLEOTIDE SEQUENCE</scope>
</reference>
<evidence type="ECO:0000256" key="8">
    <source>
        <dbReference type="ARBA" id="ARBA00023186"/>
    </source>
</evidence>
<evidence type="ECO:0000256" key="7">
    <source>
        <dbReference type="ARBA" id="ARBA00022927"/>
    </source>
</evidence>
<evidence type="ECO:0000256" key="1">
    <source>
        <dbReference type="ARBA" id="ARBA00004418"/>
    </source>
</evidence>
<evidence type="ECO:0000256" key="6">
    <source>
        <dbReference type="ARBA" id="ARBA00022764"/>
    </source>
</evidence>
<dbReference type="NCBIfam" id="TIGR00547">
    <property type="entry name" value="lolA"/>
    <property type="match status" value="1"/>
</dbReference>
<sequence>MKNLLQLFLGLFLFASPAHIEAGSREQEMVDAIQKNYEAVDSFKALFVQKAFVKMINQVQETRGEVQIKKPGKMKWVYNSPDPQILVSNEKTLWLYVPEDEQVIKMPMDNIYTSNTPALFLAGRGRLTQSFEVAQVIEDENQITLILKPRDEDHSLQKLVLFADNKNYQITGSSVYDKLGNKTEIWFSDIRINEEIPEETFHFEIPLGIELLDYTPNLQNQ</sequence>
<dbReference type="GO" id="GO:0042597">
    <property type="term" value="C:periplasmic space"/>
    <property type="evidence" value="ECO:0007669"/>
    <property type="project" value="UniProtKB-SubCell"/>
</dbReference>
<keyword evidence="6" id="KW-0574">Periplasm</keyword>
<dbReference type="PANTHER" id="PTHR35869:SF1">
    <property type="entry name" value="OUTER-MEMBRANE LIPOPROTEIN CARRIER PROTEIN"/>
    <property type="match status" value="1"/>
</dbReference>
<dbReference type="GO" id="GO:0042953">
    <property type="term" value="P:lipoprotein transport"/>
    <property type="evidence" value="ECO:0007669"/>
    <property type="project" value="InterPro"/>
</dbReference>
<evidence type="ECO:0000256" key="4">
    <source>
        <dbReference type="ARBA" id="ARBA00014035"/>
    </source>
</evidence>
<dbReference type="PANTHER" id="PTHR35869">
    <property type="entry name" value="OUTER-MEMBRANE LIPOPROTEIN CARRIER PROTEIN"/>
    <property type="match status" value="1"/>
</dbReference>
<dbReference type="SUPFAM" id="SSF89392">
    <property type="entry name" value="Prokaryotic lipoproteins and lipoprotein localization factors"/>
    <property type="match status" value="1"/>
</dbReference>
<dbReference type="Gene3D" id="2.50.20.10">
    <property type="entry name" value="Lipoprotein localisation LolA/LolB/LppX"/>
    <property type="match status" value="1"/>
</dbReference>
<comment type="subcellular location">
    <subcellularLocation>
        <location evidence="1">Periplasm</location>
    </subcellularLocation>
</comment>
<dbReference type="CDD" id="cd16325">
    <property type="entry name" value="LolA"/>
    <property type="match status" value="1"/>
</dbReference>
<gene>
    <name evidence="9" type="ORF">METZ01_LOCUS327370</name>
</gene>
<evidence type="ECO:0000256" key="5">
    <source>
        <dbReference type="ARBA" id="ARBA00022448"/>
    </source>
</evidence>
<dbReference type="EMBL" id="UINC01108427">
    <property type="protein sequence ID" value="SVC74516.1"/>
    <property type="molecule type" value="Genomic_DNA"/>
</dbReference>
<comment type="subunit">
    <text evidence="3">Monomer.</text>
</comment>
<comment type="similarity">
    <text evidence="2">Belongs to the LolA family.</text>
</comment>
<dbReference type="Pfam" id="PF03548">
    <property type="entry name" value="LolA"/>
    <property type="match status" value="1"/>
</dbReference>
<name>A0A382PMP7_9ZZZZ</name>
<dbReference type="InterPro" id="IPR029046">
    <property type="entry name" value="LolA/LolB/LppX"/>
</dbReference>
<dbReference type="InterPro" id="IPR018323">
    <property type="entry name" value="OM_lipoprot_carrier_LolA_Pbac"/>
</dbReference>
<accession>A0A382PMP7</accession>
<protein>
    <recommendedName>
        <fullName evidence="4">Outer-membrane lipoprotein carrier protein</fullName>
    </recommendedName>
</protein>
<keyword evidence="7" id="KW-0653">Protein transport</keyword>
<evidence type="ECO:0000313" key="9">
    <source>
        <dbReference type="EMBL" id="SVC74516.1"/>
    </source>
</evidence>
<keyword evidence="8" id="KW-0143">Chaperone</keyword>
<dbReference type="AlphaFoldDB" id="A0A382PMP7"/>
<dbReference type="InterPro" id="IPR004564">
    <property type="entry name" value="OM_lipoprot_carrier_LolA-like"/>
</dbReference>
<organism evidence="9">
    <name type="scientific">marine metagenome</name>
    <dbReference type="NCBI Taxonomy" id="408172"/>
    <lineage>
        <taxon>unclassified sequences</taxon>
        <taxon>metagenomes</taxon>
        <taxon>ecological metagenomes</taxon>
    </lineage>
</organism>
<dbReference type="HAMAP" id="MF_00240">
    <property type="entry name" value="LolA"/>
    <property type="match status" value="1"/>
</dbReference>
<keyword evidence="5" id="KW-0813">Transport</keyword>